<feature type="compositionally biased region" description="Basic and acidic residues" evidence="7">
    <location>
        <begin position="35"/>
        <end position="45"/>
    </location>
</feature>
<evidence type="ECO:0000313" key="10">
    <source>
        <dbReference type="Proteomes" id="UP000008674"/>
    </source>
</evidence>
<dbReference type="CDD" id="cd00082">
    <property type="entry name" value="HisKA"/>
    <property type="match status" value="1"/>
</dbReference>
<dbReference type="Proteomes" id="UP000008674">
    <property type="component" value="Chromosome"/>
</dbReference>
<dbReference type="SUPFAM" id="SSF47384">
    <property type="entry name" value="Homodimeric domain of signal transducing histidine kinase"/>
    <property type="match status" value="1"/>
</dbReference>
<comment type="catalytic activity">
    <reaction evidence="1">
        <text>ATP + protein L-histidine = ADP + protein N-phospho-L-histidine.</text>
        <dbReference type="EC" id="2.7.13.3"/>
    </reaction>
</comment>
<dbReference type="OrthoDB" id="7991996at2"/>
<dbReference type="STRING" id="309807.SRU_0353"/>
<evidence type="ECO:0000256" key="5">
    <source>
        <dbReference type="ARBA" id="ARBA00023012"/>
    </source>
</evidence>
<dbReference type="InterPro" id="IPR050736">
    <property type="entry name" value="Sensor_HK_Regulatory"/>
</dbReference>
<keyword evidence="5" id="KW-0902">Two-component regulatory system</keyword>
<dbReference type="PANTHER" id="PTHR43711:SF31">
    <property type="entry name" value="HISTIDINE KINASE"/>
    <property type="match status" value="1"/>
</dbReference>
<organism evidence="9 10">
    <name type="scientific">Salinibacter ruber (strain DSM 13855 / M31)</name>
    <dbReference type="NCBI Taxonomy" id="309807"/>
    <lineage>
        <taxon>Bacteria</taxon>
        <taxon>Pseudomonadati</taxon>
        <taxon>Rhodothermota</taxon>
        <taxon>Rhodothermia</taxon>
        <taxon>Rhodothermales</taxon>
        <taxon>Salinibacteraceae</taxon>
        <taxon>Salinibacter</taxon>
    </lineage>
</organism>
<evidence type="ECO:0000259" key="8">
    <source>
        <dbReference type="SMART" id="SM00388"/>
    </source>
</evidence>
<protein>
    <recommendedName>
        <fullName evidence="2">histidine kinase</fullName>
        <ecNumber evidence="2">2.7.13.3</ecNumber>
    </recommendedName>
</protein>
<name>Q2S5N2_SALRD</name>
<dbReference type="eggNOG" id="COG2205">
    <property type="taxonomic scope" value="Bacteria"/>
</dbReference>
<evidence type="ECO:0000256" key="4">
    <source>
        <dbReference type="ARBA" id="ARBA00022777"/>
    </source>
</evidence>
<dbReference type="InterPro" id="IPR003661">
    <property type="entry name" value="HisK_dim/P_dom"/>
</dbReference>
<evidence type="ECO:0000256" key="1">
    <source>
        <dbReference type="ARBA" id="ARBA00000085"/>
    </source>
</evidence>
<accession>Q2S5N2</accession>
<evidence type="ECO:0000256" key="3">
    <source>
        <dbReference type="ARBA" id="ARBA00022679"/>
    </source>
</evidence>
<sequence>MSFLTRPLPRRRGRGMHVSAHPAGGATPTRRSQRPLRERPPRREALQGISKLLRQPRVRGRGAGGEARHPRGGLPGAAGNRAVRPAPDRGAWELRGGGARSTWTRAEPPGATGKDRGPLRGHPAPAYRRVIRIGVHAHPQVARRHLRLPPPEHGIRGRREHCPGPDLGRACSGRAASGAPVDGRRQSLRPGLARAGNTVVVDDAGSLDNDVEYGALRTATAVPIGEWGVVVIGKTEVEAFDPFNLRLIEVLSGYAALVLNRLDREATLREAKEEAEEASRMKSALLANMSHEIRTPLTSIIGFAEVVGTETSTLDLPTGSPLPDCADRIEQGGSDFSIRLRGCSTSRSWRRARWSLTPNRCP</sequence>
<evidence type="ECO:0000313" key="9">
    <source>
        <dbReference type="EMBL" id="ABC44620.1"/>
    </source>
</evidence>
<dbReference type="AlphaFoldDB" id="Q2S5N2"/>
<dbReference type="GO" id="GO:0000155">
    <property type="term" value="F:phosphorelay sensor kinase activity"/>
    <property type="evidence" value="ECO:0007669"/>
    <property type="project" value="InterPro"/>
</dbReference>
<dbReference type="HOGENOM" id="CLU_764813_0_0_10"/>
<feature type="coiled-coil region" evidence="6">
    <location>
        <begin position="261"/>
        <end position="288"/>
    </location>
</feature>
<dbReference type="EnsemblBacteria" id="ABC44620">
    <property type="protein sequence ID" value="ABC44620"/>
    <property type="gene ID" value="SRU_0353"/>
</dbReference>
<keyword evidence="4 9" id="KW-0418">Kinase</keyword>
<gene>
    <name evidence="9" type="ordered locus">SRU_0353</name>
</gene>
<proteinExistence type="predicted"/>
<dbReference type="Gene3D" id="1.10.287.130">
    <property type="match status" value="1"/>
</dbReference>
<dbReference type="InterPro" id="IPR036097">
    <property type="entry name" value="HisK_dim/P_sf"/>
</dbReference>
<dbReference type="SUPFAM" id="SSF55781">
    <property type="entry name" value="GAF domain-like"/>
    <property type="match status" value="1"/>
</dbReference>
<evidence type="ECO:0000256" key="2">
    <source>
        <dbReference type="ARBA" id="ARBA00012438"/>
    </source>
</evidence>
<dbReference type="PANTHER" id="PTHR43711">
    <property type="entry name" value="TWO-COMPONENT HISTIDINE KINASE"/>
    <property type="match status" value="1"/>
</dbReference>
<evidence type="ECO:0000256" key="7">
    <source>
        <dbReference type="SAM" id="MobiDB-lite"/>
    </source>
</evidence>
<dbReference type="Pfam" id="PF00512">
    <property type="entry name" value="HisKA"/>
    <property type="match status" value="1"/>
</dbReference>
<keyword evidence="3" id="KW-0808">Transferase</keyword>
<dbReference type="EMBL" id="CP000159">
    <property type="protein sequence ID" value="ABC44620.1"/>
    <property type="molecule type" value="Genomic_DNA"/>
</dbReference>
<feature type="region of interest" description="Disordered" evidence="7">
    <location>
        <begin position="1"/>
        <end position="122"/>
    </location>
</feature>
<dbReference type="KEGG" id="sru:SRU_0353"/>
<keyword evidence="10" id="KW-1185">Reference proteome</keyword>
<dbReference type="SMART" id="SM00388">
    <property type="entry name" value="HisKA"/>
    <property type="match status" value="1"/>
</dbReference>
<reference evidence="9 10" key="1">
    <citation type="journal article" date="2005" name="Proc. Natl. Acad. Sci. U.S.A.">
        <title>The genome of Salinibacter ruber: convergence and gene exchange among hyperhalophilic bacteria and archaea.</title>
        <authorList>
            <person name="Mongodin E.F."/>
            <person name="Nelson K.E."/>
            <person name="Daugherty S."/>
            <person name="Deboy R.T."/>
            <person name="Wister J."/>
            <person name="Khouri H."/>
            <person name="Weidman J."/>
            <person name="Walsh D.A."/>
            <person name="Papke R.T."/>
            <person name="Sanchez Perez G."/>
            <person name="Sharma A.K."/>
            <person name="Nesbo C.L."/>
            <person name="MacLeod D."/>
            <person name="Bapteste E."/>
            <person name="Doolittle W.F."/>
            <person name="Charlebois R.L."/>
            <person name="Legault B."/>
            <person name="Rodriguez-Valera F."/>
        </authorList>
    </citation>
    <scope>NUCLEOTIDE SEQUENCE [LARGE SCALE GENOMIC DNA]</scope>
    <source>
        <strain evidence="10">DSM 13855 / CECT 5946 / M31</strain>
    </source>
</reference>
<evidence type="ECO:0000256" key="6">
    <source>
        <dbReference type="SAM" id="Coils"/>
    </source>
</evidence>
<feature type="domain" description="Signal transduction histidine kinase dimerisation/phosphoacceptor" evidence="8">
    <location>
        <begin position="281"/>
        <end position="342"/>
    </location>
</feature>
<dbReference type="EC" id="2.7.13.3" evidence="2"/>
<keyword evidence="6" id="KW-0175">Coiled coil</keyword>